<dbReference type="InterPro" id="IPR014001">
    <property type="entry name" value="Helicase_ATP-bd"/>
</dbReference>
<gene>
    <name evidence="3" type="ORF">HVS_04855</name>
</gene>
<organism evidence="3 4">
    <name type="scientific">Acetivibrio saccincola</name>
    <dbReference type="NCBI Taxonomy" id="1677857"/>
    <lineage>
        <taxon>Bacteria</taxon>
        <taxon>Bacillati</taxon>
        <taxon>Bacillota</taxon>
        <taxon>Clostridia</taxon>
        <taxon>Eubacteriales</taxon>
        <taxon>Oscillospiraceae</taxon>
        <taxon>Acetivibrio</taxon>
    </lineage>
</organism>
<dbReference type="AlphaFoldDB" id="A0A2K9E616"/>
<dbReference type="InterPro" id="IPR006935">
    <property type="entry name" value="Helicase/UvrB_N"/>
</dbReference>
<protein>
    <submittedName>
        <fullName evidence="3">Type I restriction enzyme EcoKI subunit R</fullName>
    </submittedName>
</protein>
<dbReference type="CDD" id="cd18032">
    <property type="entry name" value="DEXHc_RE_I_III_res"/>
    <property type="match status" value="1"/>
</dbReference>
<dbReference type="SMART" id="SM00490">
    <property type="entry name" value="HELICc"/>
    <property type="match status" value="1"/>
</dbReference>
<dbReference type="PROSITE" id="PS51194">
    <property type="entry name" value="HELICASE_CTER"/>
    <property type="match status" value="1"/>
</dbReference>
<proteinExistence type="predicted"/>
<dbReference type="InterPro" id="IPR001650">
    <property type="entry name" value="Helicase_C-like"/>
</dbReference>
<dbReference type="EMBL" id="CP025197">
    <property type="protein sequence ID" value="AUG56906.1"/>
    <property type="molecule type" value="Genomic_DNA"/>
</dbReference>
<evidence type="ECO:0000313" key="3">
    <source>
        <dbReference type="EMBL" id="AUG56906.1"/>
    </source>
</evidence>
<dbReference type="CDD" id="cd18799">
    <property type="entry name" value="SF2_C_EcoAI-like"/>
    <property type="match status" value="1"/>
</dbReference>
<evidence type="ECO:0000313" key="4">
    <source>
        <dbReference type="Proteomes" id="UP000233534"/>
    </source>
</evidence>
<dbReference type="SMART" id="SM00487">
    <property type="entry name" value="DEXDc"/>
    <property type="match status" value="1"/>
</dbReference>
<dbReference type="PROSITE" id="PS51192">
    <property type="entry name" value="HELICASE_ATP_BIND_1"/>
    <property type="match status" value="1"/>
</dbReference>
<dbReference type="Proteomes" id="UP000233534">
    <property type="component" value="Chromosome"/>
</dbReference>
<dbReference type="Pfam" id="PF04851">
    <property type="entry name" value="ResIII"/>
    <property type="match status" value="1"/>
</dbReference>
<dbReference type="GO" id="GO:0005524">
    <property type="term" value="F:ATP binding"/>
    <property type="evidence" value="ECO:0007669"/>
    <property type="project" value="InterPro"/>
</dbReference>
<dbReference type="PANTHER" id="PTHR47396:SF1">
    <property type="entry name" value="ATP-DEPENDENT HELICASE IRC3-RELATED"/>
    <property type="match status" value="1"/>
</dbReference>
<name>A0A2K9E616_9FIRM</name>
<reference evidence="3 4" key="1">
    <citation type="submission" date="2017-12" db="EMBL/GenBank/DDBJ databases">
        <title>Complete genome sequence of Herbivorax saccincola GGR1, a novel Cellulosome-producing hydrolytic bacterium in a thermophilic biogas plant, established by Illumina and Nanopore MinION sequencing.</title>
        <authorList>
            <person name="Pechtl A."/>
            <person name="Ruckert C."/>
            <person name="Koeck D.E."/>
            <person name="Maus I."/>
            <person name="Winkler A."/>
            <person name="Kalinowski J."/>
            <person name="Puhler A."/>
            <person name="Schwarz W.W."/>
            <person name="Zverlov V.V."/>
            <person name="Schluter A."/>
            <person name="Liebl W."/>
        </authorList>
    </citation>
    <scope>NUCLEOTIDE SEQUENCE [LARGE SCALE GENOMIC DNA]</scope>
    <source>
        <strain evidence="4">SR1</strain>
    </source>
</reference>
<evidence type="ECO:0000259" key="2">
    <source>
        <dbReference type="PROSITE" id="PS51194"/>
    </source>
</evidence>
<sequence length="641" mass="75129">MLQFLGEVPLFRLIEDFLPQQKGSFFECKFELKEHQISALENLQNMRKRNESIALLYHATGAGKTVTAVTDAKNFGERTLFIAHTKELIKQAKKTFKQIWPQVSVGSYLGEEKEKNAYVVCGSVQNVSQNLDDFAPDEFGYLIIDECHHSAANTYKKILNYFKPKFTLGLTATPERADGEDLFMYFKNVAHKLDLKTAVEIGELVPVRCIRIKTNIDISNVRINGIKYNSQDLESKLFIPERNNIIVNTYLNYVKNKKTVVFCASVSHAEEIARLFRENGVSCEAVSGSLKSKERNDILDKYEKGIIKVLCACDLLNEGWDSPSTEVLFMARPTMSKTLYLQQLGRGMRKAPNKEYVMVFDFIDNAGLFNMPYSLHRVFNINEYLAGEYVLAPAEKKQLDKELFRKGEKPTVYLDFPIDVTDYELIDLFNWQDKAKEMISQFEFVRMVDVQSETINRYIKEGKIIPDMEVPMGNNKSFKYFYEETVKKYAKQFNWDLITAANMKEKFMNMVEKMDMSYSYKPVLLKAMFEYVDSDGRVRVEDIVDYFIDFYNERKENGLVVEKKNSVFCKDNFTRKDAERTIFSNPFKRFQDMRFMDRCREIEYVRFNRHIFKKLTKEDINWIISHCDKKLKEYYEKRSFK</sequence>
<feature type="domain" description="Helicase ATP-binding" evidence="1">
    <location>
        <begin position="45"/>
        <end position="192"/>
    </location>
</feature>
<dbReference type="Pfam" id="PF00271">
    <property type="entry name" value="Helicase_C"/>
    <property type="match status" value="1"/>
</dbReference>
<accession>A0A2K9E616</accession>
<dbReference type="GO" id="GO:0003677">
    <property type="term" value="F:DNA binding"/>
    <property type="evidence" value="ECO:0007669"/>
    <property type="project" value="InterPro"/>
</dbReference>
<dbReference type="KEGG" id="hsc:HVS_04855"/>
<dbReference type="InterPro" id="IPR027417">
    <property type="entry name" value="P-loop_NTPase"/>
</dbReference>
<evidence type="ECO:0000259" key="1">
    <source>
        <dbReference type="PROSITE" id="PS51192"/>
    </source>
</evidence>
<dbReference type="Gene3D" id="3.40.50.300">
    <property type="entry name" value="P-loop containing nucleotide triphosphate hydrolases"/>
    <property type="match status" value="2"/>
</dbReference>
<dbReference type="InterPro" id="IPR050742">
    <property type="entry name" value="Helicase_Restrict-Modif_Enz"/>
</dbReference>
<dbReference type="PANTHER" id="PTHR47396">
    <property type="entry name" value="TYPE I RESTRICTION ENZYME ECOKI R PROTEIN"/>
    <property type="match status" value="1"/>
</dbReference>
<dbReference type="GO" id="GO:0005829">
    <property type="term" value="C:cytosol"/>
    <property type="evidence" value="ECO:0007669"/>
    <property type="project" value="TreeGrafter"/>
</dbReference>
<dbReference type="SUPFAM" id="SSF52540">
    <property type="entry name" value="P-loop containing nucleoside triphosphate hydrolases"/>
    <property type="match status" value="1"/>
</dbReference>
<keyword evidence="4" id="KW-1185">Reference proteome</keyword>
<dbReference type="GO" id="GO:0016787">
    <property type="term" value="F:hydrolase activity"/>
    <property type="evidence" value="ECO:0007669"/>
    <property type="project" value="InterPro"/>
</dbReference>
<feature type="domain" description="Helicase C-terminal" evidence="2">
    <location>
        <begin position="246"/>
        <end position="397"/>
    </location>
</feature>